<comment type="caution">
    <text evidence="2">The sequence shown here is derived from an EMBL/GenBank/DDBJ whole genome shotgun (WGS) entry which is preliminary data.</text>
</comment>
<organism evidence="2 3">
    <name type="scientific">Symbiodinium natans</name>
    <dbReference type="NCBI Taxonomy" id="878477"/>
    <lineage>
        <taxon>Eukaryota</taxon>
        <taxon>Sar</taxon>
        <taxon>Alveolata</taxon>
        <taxon>Dinophyceae</taxon>
        <taxon>Suessiales</taxon>
        <taxon>Symbiodiniaceae</taxon>
        <taxon>Symbiodinium</taxon>
    </lineage>
</organism>
<protein>
    <recommendedName>
        <fullName evidence="4">Apple domain-containing protein</fullName>
    </recommendedName>
</protein>
<evidence type="ECO:0000256" key="1">
    <source>
        <dbReference type="SAM" id="MobiDB-lite"/>
    </source>
</evidence>
<keyword evidence="3" id="KW-1185">Reference proteome</keyword>
<evidence type="ECO:0008006" key="4">
    <source>
        <dbReference type="Google" id="ProtNLM"/>
    </source>
</evidence>
<name>A0A812JN84_9DINO</name>
<accession>A0A812JN84</accession>
<dbReference type="Proteomes" id="UP000604046">
    <property type="component" value="Unassembled WGS sequence"/>
</dbReference>
<feature type="compositionally biased region" description="Basic and acidic residues" evidence="1">
    <location>
        <begin position="97"/>
        <end position="107"/>
    </location>
</feature>
<reference evidence="2" key="1">
    <citation type="submission" date="2021-02" db="EMBL/GenBank/DDBJ databases">
        <authorList>
            <person name="Dougan E. K."/>
            <person name="Rhodes N."/>
            <person name="Thang M."/>
            <person name="Chan C."/>
        </authorList>
    </citation>
    <scope>NUCLEOTIDE SEQUENCE</scope>
</reference>
<evidence type="ECO:0000313" key="3">
    <source>
        <dbReference type="Proteomes" id="UP000604046"/>
    </source>
</evidence>
<gene>
    <name evidence="2" type="ORF">SNAT2548_LOCUS7182</name>
</gene>
<proteinExistence type="predicted"/>
<feature type="region of interest" description="Disordered" evidence="1">
    <location>
        <begin position="299"/>
        <end position="328"/>
    </location>
</feature>
<evidence type="ECO:0000313" key="2">
    <source>
        <dbReference type="EMBL" id="CAE7212169.1"/>
    </source>
</evidence>
<dbReference type="EMBL" id="CAJNDS010000493">
    <property type="protein sequence ID" value="CAE7212169.1"/>
    <property type="molecule type" value="Genomic_DNA"/>
</dbReference>
<dbReference type="AlphaFoldDB" id="A0A812JN84"/>
<feature type="compositionally biased region" description="Low complexity" evidence="1">
    <location>
        <begin position="142"/>
        <end position="153"/>
    </location>
</feature>
<sequence length="506" mass="53189">MAAARQLVAAPLLRCSRHVLGGLRAAALPVWRRPSPCATSPVGVSLGRVRHASDSKKAPETSGQGEDAGKAAGSGAVQDEAAAADLKGADAEQSAGIKEDVPADSKATEQSAGTKENAAGLSDAPAEDATEQSAGAKEDVAAADAKAAQSPAASDDEAETFRSMPVVTDEHRLQYEISCDAKEGAACVDLGSVFVAVEWNQQCKDWPWEWGAFRYNSCKCVASEPPPSTESPTVGEMTCLSGESCPASYSKECCRSSLTCPSGFVLSEPLDRCHRDADSTAALWLSVTDGVACQTCVRSEPSPTASATSSTTDAQTTEATTSTPSTTQAAAMKEWEMVGTSDSACRGNSTNDSSPSHYSVVPQRITSIEDCKALCVQDASCKGIEYSFGRCEIWTRPEGIFATKQIDGFSCMRYGWATRHLVAMGGGAGRACRGDSPTDNMDSYYTLGKTRPLQDCKARCAAAPLCQGIEFSLGRCEIWLRPIRATASIPGFSCFSYSFQAGALLL</sequence>
<feature type="region of interest" description="Disordered" evidence="1">
    <location>
        <begin position="48"/>
        <end position="163"/>
    </location>
</feature>